<dbReference type="Pfam" id="PF00313">
    <property type="entry name" value="CSD"/>
    <property type="match status" value="1"/>
</dbReference>
<dbReference type="PROSITE" id="PS51857">
    <property type="entry name" value="CSD_2"/>
    <property type="match status" value="1"/>
</dbReference>
<name>A0A853IBS3_9GAMM</name>
<dbReference type="Proteomes" id="UP000569732">
    <property type="component" value="Unassembled WGS sequence"/>
</dbReference>
<evidence type="ECO:0000313" key="3">
    <source>
        <dbReference type="Proteomes" id="UP000569732"/>
    </source>
</evidence>
<dbReference type="EMBL" id="JACCKB010000525">
    <property type="protein sequence ID" value="NYZ70459.1"/>
    <property type="molecule type" value="Genomic_DNA"/>
</dbReference>
<proteinExistence type="predicted"/>
<accession>A0A853IBS3</accession>
<feature type="non-terminal residue" evidence="2">
    <location>
        <position position="1"/>
    </location>
</feature>
<organism evidence="2 3">
    <name type="scientific">Spartinivicinus marinus</name>
    <dbReference type="NCBI Taxonomy" id="2994442"/>
    <lineage>
        <taxon>Bacteria</taxon>
        <taxon>Pseudomonadati</taxon>
        <taxon>Pseudomonadota</taxon>
        <taxon>Gammaproteobacteria</taxon>
        <taxon>Oceanospirillales</taxon>
        <taxon>Zooshikellaceae</taxon>
        <taxon>Spartinivicinus</taxon>
    </lineage>
</organism>
<feature type="domain" description="CSD" evidence="1">
    <location>
        <begin position="1"/>
        <end position="39"/>
    </location>
</feature>
<dbReference type="InterPro" id="IPR002059">
    <property type="entry name" value="CSP_DNA-bd"/>
</dbReference>
<dbReference type="Gene3D" id="2.40.50.140">
    <property type="entry name" value="Nucleic acid-binding proteins"/>
    <property type="match status" value="1"/>
</dbReference>
<keyword evidence="3" id="KW-1185">Reference proteome</keyword>
<dbReference type="SUPFAM" id="SSF50249">
    <property type="entry name" value="Nucleic acid-binding proteins"/>
    <property type="match status" value="1"/>
</dbReference>
<dbReference type="GO" id="GO:0003676">
    <property type="term" value="F:nucleic acid binding"/>
    <property type="evidence" value="ECO:0007669"/>
    <property type="project" value="InterPro"/>
</dbReference>
<gene>
    <name evidence="2" type="ORF">H0A36_31085</name>
</gene>
<dbReference type="RefSeq" id="WP_180572278.1">
    <property type="nucleotide sequence ID" value="NZ_JACCKB010000525.1"/>
</dbReference>
<reference evidence="2 3" key="1">
    <citation type="submission" date="2020-07" db="EMBL/GenBank/DDBJ databases">
        <title>Endozoicomonas sp. nov., isolated from sediment.</title>
        <authorList>
            <person name="Gu T."/>
        </authorList>
    </citation>
    <scope>NUCLEOTIDE SEQUENCE [LARGE SCALE GENOMIC DNA]</scope>
    <source>
        <strain evidence="2 3">SM1973</strain>
    </source>
</reference>
<sequence length="41" mass="4596">KDLFFHVSEIQGHEPQDGDKVEFEIGQSQKGPCAINVRVVN</sequence>
<protein>
    <submittedName>
        <fullName evidence="2">Cold shock domain-containing protein</fullName>
    </submittedName>
</protein>
<dbReference type="InterPro" id="IPR012340">
    <property type="entry name" value="NA-bd_OB-fold"/>
</dbReference>
<evidence type="ECO:0000259" key="1">
    <source>
        <dbReference type="PROSITE" id="PS51857"/>
    </source>
</evidence>
<dbReference type="AlphaFoldDB" id="A0A853IBS3"/>
<comment type="caution">
    <text evidence="2">The sequence shown here is derived from an EMBL/GenBank/DDBJ whole genome shotgun (WGS) entry which is preliminary data.</text>
</comment>
<evidence type="ECO:0000313" key="2">
    <source>
        <dbReference type="EMBL" id="NYZ70459.1"/>
    </source>
</evidence>